<dbReference type="EMBL" id="RYZW01000085">
    <property type="protein sequence ID" value="TDZ49927.1"/>
    <property type="molecule type" value="Genomic_DNA"/>
</dbReference>
<name>A0A4R8R958_COLTR</name>
<reference evidence="2 3" key="1">
    <citation type="submission" date="2018-12" db="EMBL/GenBank/DDBJ databases">
        <title>Genome sequence and assembly of Colletotrichum trifolii.</title>
        <authorList>
            <person name="Gan P."/>
            <person name="Shirasu K."/>
        </authorList>
    </citation>
    <scope>NUCLEOTIDE SEQUENCE [LARGE SCALE GENOMIC DNA]</scope>
    <source>
        <strain evidence="2 3">543-2</strain>
    </source>
</reference>
<feature type="region of interest" description="Disordered" evidence="1">
    <location>
        <begin position="25"/>
        <end position="227"/>
    </location>
</feature>
<comment type="caution">
    <text evidence="2">The sequence shown here is derived from an EMBL/GenBank/DDBJ whole genome shotgun (WGS) entry which is preliminary data.</text>
</comment>
<gene>
    <name evidence="2" type="ORF">CTRI78_v007706</name>
</gene>
<protein>
    <submittedName>
        <fullName evidence="2">Uncharacterized protein</fullName>
    </submittedName>
</protein>
<accession>A0A4R8R958</accession>
<feature type="compositionally biased region" description="Polar residues" evidence="1">
    <location>
        <begin position="737"/>
        <end position="754"/>
    </location>
</feature>
<feature type="compositionally biased region" description="Polar residues" evidence="1">
    <location>
        <begin position="179"/>
        <end position="196"/>
    </location>
</feature>
<keyword evidence="3" id="KW-1185">Reference proteome</keyword>
<feature type="compositionally biased region" description="Polar residues" evidence="1">
    <location>
        <begin position="479"/>
        <end position="498"/>
    </location>
</feature>
<feature type="compositionally biased region" description="Polar residues" evidence="1">
    <location>
        <begin position="523"/>
        <end position="537"/>
    </location>
</feature>
<feature type="compositionally biased region" description="Polar residues" evidence="1">
    <location>
        <begin position="462"/>
        <end position="471"/>
    </location>
</feature>
<evidence type="ECO:0000256" key="1">
    <source>
        <dbReference type="SAM" id="MobiDB-lite"/>
    </source>
</evidence>
<dbReference type="AlphaFoldDB" id="A0A4R8R958"/>
<feature type="compositionally biased region" description="Polar residues" evidence="1">
    <location>
        <begin position="678"/>
        <end position="709"/>
    </location>
</feature>
<feature type="compositionally biased region" description="Polar residues" evidence="1">
    <location>
        <begin position="641"/>
        <end position="655"/>
    </location>
</feature>
<feature type="compositionally biased region" description="Gly residues" evidence="1">
    <location>
        <begin position="722"/>
        <end position="732"/>
    </location>
</feature>
<evidence type="ECO:0000313" key="2">
    <source>
        <dbReference type="EMBL" id="TDZ49927.1"/>
    </source>
</evidence>
<evidence type="ECO:0000313" key="3">
    <source>
        <dbReference type="Proteomes" id="UP000295703"/>
    </source>
</evidence>
<feature type="compositionally biased region" description="Low complexity" evidence="1">
    <location>
        <begin position="499"/>
        <end position="518"/>
    </location>
</feature>
<feature type="compositionally biased region" description="Low complexity" evidence="1">
    <location>
        <begin position="61"/>
        <end position="73"/>
    </location>
</feature>
<feature type="compositionally biased region" description="Basic and acidic residues" evidence="1">
    <location>
        <begin position="376"/>
        <end position="389"/>
    </location>
</feature>
<dbReference type="STRING" id="5466.A0A4R8R958"/>
<sequence length="780" mass="83046">MTRKSRSSTLCEWALGVNAESYCDSVQRRRARKSGNRQRISVEISTDDESEEETVKITYPRASRGKSSSASSSNIKKVRFQNSSPKPALKAAGSTEKNSNTESEDEDDNVTPPVSEDEGKVKKKREGKNATKKKVKNAASESERSEAETTETDTESEEKAPQTPKKKTKVPKKSPKNTGETVSTVYARPNHTTSESKNGEKSVPAQKEKAKKTKEPAKTKPEANLSPHLRRPNLIMPVRAEVLQVEHTIEGAEDPRPNAFVDPQHGVVRIYHGPAYGNPYGLLYPVRDPNRATLPVGMPHPLQNPYFHGFANPANPGDNRFKGQSPWGPVPIAYMSGGTPVVATMDPTQMPPHWSPVAPGKVYTPQDPVMSGANGREQRENRWSKKDGSNTKNQPVNSEDKAPVSPINISLTVNPDTPWADFANNLSKKVSPTKSSPIESRANGGGSNSGSKKSWGSRKTDNWQPLASGQHSDLKWDTQSKSQQGSNSEWPQTSGNQDTWGTTANSGSNSGWNTTGGTESDPWGTSGNTQSTDTQGTTGAGNVWGDTSWGDSSGNNPSATTGDGWTTSDNTGADVWTNTDNRGTTWTTTSDQSGSKKSSRSTGGQSKPVDQWNGQDNNVGVTSREASSGSSGSRQSRKNRPSSPSAGWDSNTVPTNSSPVGNSSNKSNGSRKGAATTDAWNTDSGDNATFISDNNAGPTTNSPNASQTSKKSDSKPDSAGAAGNGAGWGPGTTSGNFDYNPTATEVSKGSSNSMPGAWDPQVPWGDTSLAQSTHGAADVW</sequence>
<feature type="compositionally biased region" description="Basic residues" evidence="1">
    <location>
        <begin position="164"/>
        <end position="175"/>
    </location>
</feature>
<dbReference type="Proteomes" id="UP000295703">
    <property type="component" value="Unassembled WGS sequence"/>
</dbReference>
<proteinExistence type="predicted"/>
<feature type="region of interest" description="Disordered" evidence="1">
    <location>
        <begin position="428"/>
        <end position="780"/>
    </location>
</feature>
<feature type="compositionally biased region" description="Low complexity" evidence="1">
    <location>
        <begin position="656"/>
        <end position="670"/>
    </location>
</feature>
<feature type="compositionally biased region" description="Polar residues" evidence="1">
    <location>
        <begin position="428"/>
        <end position="438"/>
    </location>
</feature>
<feature type="compositionally biased region" description="Low complexity" evidence="1">
    <location>
        <begin position="620"/>
        <end position="634"/>
    </location>
</feature>
<feature type="compositionally biased region" description="Basic residues" evidence="1">
    <location>
        <begin position="121"/>
        <end position="136"/>
    </location>
</feature>
<organism evidence="2 3">
    <name type="scientific">Colletotrichum trifolii</name>
    <dbReference type="NCBI Taxonomy" id="5466"/>
    <lineage>
        <taxon>Eukaryota</taxon>
        <taxon>Fungi</taxon>
        <taxon>Dikarya</taxon>
        <taxon>Ascomycota</taxon>
        <taxon>Pezizomycotina</taxon>
        <taxon>Sordariomycetes</taxon>
        <taxon>Hypocreomycetidae</taxon>
        <taxon>Glomerellales</taxon>
        <taxon>Glomerellaceae</taxon>
        <taxon>Colletotrichum</taxon>
        <taxon>Colletotrichum orbiculare species complex</taxon>
    </lineage>
</organism>
<feature type="compositionally biased region" description="Polar residues" evidence="1">
    <location>
        <begin position="549"/>
        <end position="571"/>
    </location>
</feature>
<feature type="compositionally biased region" description="Low complexity" evidence="1">
    <location>
        <begin position="576"/>
        <end position="607"/>
    </location>
</feature>
<feature type="region of interest" description="Disordered" evidence="1">
    <location>
        <begin position="346"/>
        <end position="410"/>
    </location>
</feature>